<dbReference type="InterPro" id="IPR032675">
    <property type="entry name" value="LRR_dom_sf"/>
</dbReference>
<evidence type="ECO:0000256" key="1">
    <source>
        <dbReference type="SAM" id="Phobius"/>
    </source>
</evidence>
<keyword evidence="3" id="KW-1185">Reference proteome</keyword>
<dbReference type="Proteomes" id="UP000266506">
    <property type="component" value="Unassembled WGS sequence"/>
</dbReference>
<keyword evidence="1" id="KW-1133">Transmembrane helix</keyword>
<keyword evidence="1" id="KW-0812">Transmembrane</keyword>
<dbReference type="RefSeq" id="WP_119015251.1">
    <property type="nucleotide sequence ID" value="NZ_QXEV01000001.1"/>
</dbReference>
<protein>
    <submittedName>
        <fullName evidence="2">Putative repeat protein (TIGR02543 family)</fullName>
    </submittedName>
</protein>
<comment type="caution">
    <text evidence="2">The sequence shown here is derived from an EMBL/GenBank/DDBJ whole genome shotgun (WGS) entry which is preliminary data.</text>
</comment>
<proteinExistence type="predicted"/>
<keyword evidence="1" id="KW-0472">Membrane</keyword>
<sequence length="2440" mass="275936">MKKKIIITIIILLVTAILGVGGYFIYAINQGPAEIEDTDAEFESTLLEAPKDGSDPSKYSVEENVSFALWTVANTNEFYTLTTGTAQASVATQQIYNKRVVKDKKAMTTMISSGLVSTAKQKYFLPDKVLLRDATSINGDTATWITSAPEAVSYKTIQKRYGWLPYQATGYIICSDTYINKEEMKMVDNQDGTFTLIFDLDPDGNKAPFWYRREVLTNANSSIVPEFYSIHFEMTINSSWQILVDDIQEQYKVKSMGVEAVTKTNCHEEFYYENVEFDKEPYDYFESYAYLSVLEDEKEDLPTSDDAMSIIVESLQNKDKSDTVLDLSISTDGFNTQGLVSLNITDLTNIKVYALLEDLYVEYTDSLYLSIGGIKVKANMDDLTTLIETITSVLPSSDTGSSLDVSKIMDDLAKSKMEDDGVNVSIDTKLDLMGILLPIHFDIIHEDDTYKLVSASADIDLNGEIIHLGIKSTNKKINPLDHKDFMDLKNLDFIVSDIVSIIEKKNLDLSLELEYRGLNIKLDGNLSFENEIKLDSKINLTYGKDTLSLDLYYLDDTIYLGFNNIKLKITTNDLLRLIEKYSGKTIDLNMSLDFNLTTILETVFSIDYDKLLEELVITDNSLDLALSLEEITDLIHSIKLSILDTNYGISGSIAIDDIHASFKVGNLSYKTRTINKEDYYNLAYLEGFIDDAICLYKDGKLGFDLSMDYKDLHIAGSGILDYSTNIQLSVNLEVNYKELNVELSASYIEDILYLDILNTKLMISKDDLIKIVSKFTDLNTNSLDLSLDGILTILFKMDYEKLIKELVIEENSIDIALDISSFVDGMNSISLSIKKDNGINVLALIKEATIHLNIHSTKNSVSVTGDYQNLGYIDTIIDDILAIYNSKKLNVALSLSYKGLDIEATGIIDFNDSIRASVNLEVAYQNKAISLDIYYIDDCIYLDFDDCHILLSKADLEKIIALFSDNNESESILDNLLSIDFEEVLKAISITEDNIRLDMNLSSIISFLSDISITLKDISSSIGLDISIKDLFDVNIIASSSNSDILLPSFDYQDLGKLYSLFEMIKGIIDNKGISLNVSLEYEDIKINGNGNLLFKNNLSAEFNLNVSYKTLEEDIQVQYFDSFNDMNKVLFIDLGNNHLMLPLSILLEDTSSMKVEDIIDIIFSVDFTKVLVSLMIEENKLDLTLDLSDFDSLENIIDIHKDIYLELSILDGVLSIASSEVLNIQASISLFDGDITPSDNTYVDLSNMVSNIKEFISWIKEDSFKVSIDGNIQIKSISIDLNGSIDFILENDKYNLNGHFHIEAFHTLHDVYFKLVDNVLYLEYGDATFGIDLSNMNEFIEEVFSIFGHTSPDFDFKELDSIIDSLEISEDSISIDLSTLVDFITKITIALSYSKNDEMFNIHISSDEINLNTSIAKITNYAVSLPTEYLDNEDILSLCRTIKRVIDLLDKRDFNLNLDLDVMDNGYKHLNINGNLMIHLGTEELKDFKIDDLSFKASIAITEYEENGKIKVVHRVDLTLVSDMVYIVYGNNESNLSSKIKFYAEKDSIFSVLASITSVLGLDLDFLNDYMNQDLSFVDISQLKDLFNFESKDFDVSSLIKKLDITEDGLEVSILASVLNDIIPSSKLVTVKLEAKDDIPLSLELLGLYTDYVSENEYTRIDLNYLTLTNDSISINAPSDLSSYYNIFNIDELVNGILTTASNKDYAISGTVTLGLPIVSDIDVNIDAKVRVLEDGSPLVYLHLDMSSLPLLAKTIGLKEKDVYFYYMDGYVYIYRKESSTTYKLKVSYQEFFDDIMYYLMDFSLGMPEIILNAINSSTNENEDYVIDAGTVINSYSYNNHKFNFSLDMEALTGNSNLGDMSLSLVLKNMAISKNSDGTINTSYALTEIANFEFKLVSVITLGSSSIALTNTYNEDGYTWFKSINMDDVVSFIEGYSYGTDMIYKNDTYIGKRSHTITFVLNYLDNEYYQAQTGATIKYPNLDIVEVDGKYYLFDGWYSDKYLKEEFTSTTMPESNIKVYAAWKEIHYYDLTIHSMDGNTVESVYGGASLSTYLDKEVYTDSLGDSYILKGYSYTLDGDIVYISSMPNDNLVLYAKWEKVSYKVYLDDTYYMDLAYDTNLALTKDYYLSIDNAYFEFDKDYLNYETLVVKYNKYLTITDGIGYIYLYSDASSLGDYYIVELDYDIEKFNDKLYKAVALDKNMDFDSKYLPSGVYNHMNINYWYNNQEEYHLGNIHLLPHQNTTLKAYYATCDYLSYGYDMATGESLLSVTGFNYSGSDLITIILPKYVKVDGSYEILRSLALFVDDDNNKYTVFTNNNKIYAIYFNDGFEVIGDNAFKDAIQLTNVYFSNTITSVASDAFYMTVGSNAEANAAYAEKIRFYMGIGFMASKANWLASKWNSTPRYYGEKYSGFLGMGKADLSLAFNSYSGDLRDIVHSLI</sequence>
<gene>
    <name evidence="2" type="ORF">EI71_00068</name>
</gene>
<reference evidence="2 3" key="1">
    <citation type="submission" date="2018-08" db="EMBL/GenBank/DDBJ databases">
        <title>Genomic Encyclopedia of Archaeal and Bacterial Type Strains, Phase II (KMG-II): from individual species to whole genera.</title>
        <authorList>
            <person name="Goeker M."/>
        </authorList>
    </citation>
    <scope>NUCLEOTIDE SEQUENCE [LARGE SCALE GENOMIC DNA]</scope>
    <source>
        <strain evidence="2 3">ATCC 27112</strain>
    </source>
</reference>
<dbReference type="InterPro" id="IPR042229">
    <property type="entry name" value="Listeria/Bacterioides_rpt_sf"/>
</dbReference>
<dbReference type="Gene3D" id="2.60.40.4270">
    <property type="entry name" value="Listeria-Bacteroides repeat domain"/>
    <property type="match status" value="1"/>
</dbReference>
<dbReference type="EMBL" id="QXEV01000001">
    <property type="protein sequence ID" value="RIA78507.1"/>
    <property type="molecule type" value="Genomic_DNA"/>
</dbReference>
<dbReference type="InParanoid" id="A0A397S3H5"/>
<organism evidence="2 3">
    <name type="scientific">Anaeroplasma bactoclasticum</name>
    <dbReference type="NCBI Taxonomy" id="2088"/>
    <lineage>
        <taxon>Bacteria</taxon>
        <taxon>Bacillati</taxon>
        <taxon>Mycoplasmatota</taxon>
        <taxon>Mollicutes</taxon>
        <taxon>Anaeroplasmatales</taxon>
        <taxon>Anaeroplasmataceae</taxon>
        <taxon>Anaeroplasma</taxon>
    </lineage>
</organism>
<accession>A0A397S3H5</accession>
<name>A0A397S3H5_9MOLU</name>
<dbReference type="Gene3D" id="3.80.10.10">
    <property type="entry name" value="Ribonuclease Inhibitor"/>
    <property type="match status" value="1"/>
</dbReference>
<evidence type="ECO:0000313" key="3">
    <source>
        <dbReference type="Proteomes" id="UP000266506"/>
    </source>
</evidence>
<feature type="transmembrane region" description="Helical" evidence="1">
    <location>
        <begin position="5"/>
        <end position="26"/>
    </location>
</feature>
<evidence type="ECO:0000313" key="2">
    <source>
        <dbReference type="EMBL" id="RIA78507.1"/>
    </source>
</evidence>